<dbReference type="RefSeq" id="WP_072843773.1">
    <property type="nucleotide sequence ID" value="NZ_FNAB01000023.1"/>
</dbReference>
<keyword evidence="3" id="KW-1185">Reference proteome</keyword>
<gene>
    <name evidence="2" type="ORF">SAMN05444580_1239</name>
</gene>
<sequence length="100" mass="10755">MTSRHAADRLLAEHAAALDDVRARIAAADRAAALRAHQLRCGTPVEPSFAQAGPSAGRVLRRADESRERDQTDAEAAATPGAPEPEADRVEAYRLKSWLV</sequence>
<evidence type="ECO:0000313" key="2">
    <source>
        <dbReference type="EMBL" id="SDE60306.1"/>
    </source>
</evidence>
<name>A0A1G7EA31_9NOCA</name>
<feature type="compositionally biased region" description="Basic and acidic residues" evidence="1">
    <location>
        <begin position="61"/>
        <end position="72"/>
    </location>
</feature>
<dbReference type="Proteomes" id="UP000199417">
    <property type="component" value="Unassembled WGS sequence"/>
</dbReference>
<proteinExistence type="predicted"/>
<dbReference type="AlphaFoldDB" id="A0A1G7EA31"/>
<accession>A0A1G7EA31</accession>
<organism evidence="2 3">
    <name type="scientific">Rhodococcus tukisamuensis</name>
    <dbReference type="NCBI Taxonomy" id="168276"/>
    <lineage>
        <taxon>Bacteria</taxon>
        <taxon>Bacillati</taxon>
        <taxon>Actinomycetota</taxon>
        <taxon>Actinomycetes</taxon>
        <taxon>Mycobacteriales</taxon>
        <taxon>Nocardiaceae</taxon>
        <taxon>Rhodococcus</taxon>
    </lineage>
</organism>
<dbReference type="EMBL" id="FNAB01000023">
    <property type="protein sequence ID" value="SDE60306.1"/>
    <property type="molecule type" value="Genomic_DNA"/>
</dbReference>
<reference evidence="2 3" key="1">
    <citation type="submission" date="2016-10" db="EMBL/GenBank/DDBJ databases">
        <authorList>
            <person name="de Groot N.N."/>
        </authorList>
    </citation>
    <scope>NUCLEOTIDE SEQUENCE [LARGE SCALE GENOMIC DNA]</scope>
    <source>
        <strain evidence="2 3">JCM 11308</strain>
    </source>
</reference>
<feature type="region of interest" description="Disordered" evidence="1">
    <location>
        <begin position="44"/>
        <end position="89"/>
    </location>
</feature>
<dbReference type="STRING" id="168276.SAMN05444580_1239"/>
<protein>
    <submittedName>
        <fullName evidence="2">Uncharacterized protein</fullName>
    </submittedName>
</protein>
<evidence type="ECO:0000256" key="1">
    <source>
        <dbReference type="SAM" id="MobiDB-lite"/>
    </source>
</evidence>
<evidence type="ECO:0000313" key="3">
    <source>
        <dbReference type="Proteomes" id="UP000199417"/>
    </source>
</evidence>